<dbReference type="GO" id="GO:0042302">
    <property type="term" value="F:structural constituent of cuticle"/>
    <property type="evidence" value="ECO:0007669"/>
    <property type="project" value="UniProtKB-KW"/>
</dbReference>
<evidence type="ECO:0000256" key="8">
    <source>
        <dbReference type="SAM" id="Phobius"/>
    </source>
</evidence>
<dbReference type="OMA" id="CAYMEGS"/>
<dbReference type="PANTHER" id="PTHR22907">
    <property type="entry name" value="GH04558P"/>
    <property type="match status" value="1"/>
</dbReference>
<dbReference type="InterPro" id="IPR001507">
    <property type="entry name" value="ZP_dom"/>
</dbReference>
<evidence type="ECO:0000259" key="9">
    <source>
        <dbReference type="PROSITE" id="PS51034"/>
    </source>
</evidence>
<keyword evidence="11" id="KW-1185">Reference proteome</keyword>
<dbReference type="PANTHER" id="PTHR22907:SF54">
    <property type="entry name" value="GH04558P"/>
    <property type="match status" value="1"/>
</dbReference>
<feature type="transmembrane region" description="Helical" evidence="8">
    <location>
        <begin position="383"/>
        <end position="405"/>
    </location>
</feature>
<evidence type="ECO:0000256" key="2">
    <source>
        <dbReference type="ARBA" id="ARBA00022460"/>
    </source>
</evidence>
<reference evidence="10 11" key="1">
    <citation type="submission" date="2018-08" db="EMBL/GenBank/DDBJ databases">
        <authorList>
            <person name="Laetsch R D."/>
            <person name="Stevens L."/>
            <person name="Kumar S."/>
            <person name="Blaxter L. M."/>
        </authorList>
    </citation>
    <scope>NUCLEOTIDE SEQUENCE [LARGE SCALE GENOMIC DNA]</scope>
</reference>
<gene>
    <name evidence="10" type="ORF">NLS_LOCUS2172</name>
</gene>
<evidence type="ECO:0000313" key="11">
    <source>
        <dbReference type="Proteomes" id="UP000277928"/>
    </source>
</evidence>
<dbReference type="OrthoDB" id="6139674at2759"/>
<dbReference type="Pfam" id="PF25057">
    <property type="entry name" value="CUT_N"/>
    <property type="match status" value="1"/>
</dbReference>
<evidence type="ECO:0000256" key="4">
    <source>
        <dbReference type="ARBA" id="ARBA00022692"/>
    </source>
</evidence>
<sequence length="418" mass="47319">MEIATVVEIIVELIPLILSTQKRQQIVRHKMEMTRWKRQQVELSNYLCKDYRSTTATAQPSHSSSLNRFTFNANDHEYGRSSSSIFATVATTPYHHCPPCPVCQHAMNGHQQQKTIENTVNLRIRLGTCNINYEQQVKPRSTIISLTVVVSFHQNLLTKLDRAFRIQCAYTEGSKTIDANLNVSMPPSIEVKSTMNSPHCIYTVKSPSGKVITHARIGELVDHQWICRSLFKGVYAMLVRNCFAESNDNFRVRVIDENGCTLDPYILPNLQYASDLMSAKVRVPVFKFPDHSEISFRCDVLVCMQGKHDCELITPPKCTSDKRKRRNLLNTSRESLILQTLTMNIVDLDYVTPGLESDPLILNPSLHSKPLQYCLTVTRFACFIASATFLITTTATLIGAFIISFNSHHINIFSASDL</sequence>
<proteinExistence type="predicted"/>
<evidence type="ECO:0000313" key="10">
    <source>
        <dbReference type="EMBL" id="VDK73595.1"/>
    </source>
</evidence>
<dbReference type="EMBL" id="UYRX01000094">
    <property type="protein sequence ID" value="VDK73595.1"/>
    <property type="molecule type" value="Genomic_DNA"/>
</dbReference>
<protein>
    <recommendedName>
        <fullName evidence="9">ZP domain-containing protein</fullName>
    </recommendedName>
</protein>
<evidence type="ECO:0000256" key="6">
    <source>
        <dbReference type="ARBA" id="ARBA00022989"/>
    </source>
</evidence>
<dbReference type="SMART" id="SM00241">
    <property type="entry name" value="ZP"/>
    <property type="match status" value="1"/>
</dbReference>
<keyword evidence="3" id="KW-1003">Cell membrane</keyword>
<keyword evidence="6 8" id="KW-1133">Transmembrane helix</keyword>
<dbReference type="AlphaFoldDB" id="A0A3P6SZW3"/>
<keyword evidence="4 8" id="KW-0812">Transmembrane</keyword>
<organism evidence="10 11">
    <name type="scientific">Litomosoides sigmodontis</name>
    <name type="common">Filarial nematode worm</name>
    <dbReference type="NCBI Taxonomy" id="42156"/>
    <lineage>
        <taxon>Eukaryota</taxon>
        <taxon>Metazoa</taxon>
        <taxon>Ecdysozoa</taxon>
        <taxon>Nematoda</taxon>
        <taxon>Chromadorea</taxon>
        <taxon>Rhabditida</taxon>
        <taxon>Spirurina</taxon>
        <taxon>Spiruromorpha</taxon>
        <taxon>Filarioidea</taxon>
        <taxon>Onchocercidae</taxon>
        <taxon>Litomosoides</taxon>
    </lineage>
</organism>
<evidence type="ECO:0000256" key="7">
    <source>
        <dbReference type="ARBA" id="ARBA00023136"/>
    </source>
</evidence>
<accession>A0A3P6SZW3</accession>
<dbReference type="STRING" id="42156.A0A3P6SZW3"/>
<keyword evidence="7 8" id="KW-0472">Membrane</keyword>
<comment type="subcellular location">
    <subcellularLocation>
        <location evidence="1">Cell membrane</location>
        <topology evidence="1">Single-pass type I membrane protein</topology>
    </subcellularLocation>
</comment>
<dbReference type="InterPro" id="IPR057475">
    <property type="entry name" value="CUT_C"/>
</dbReference>
<feature type="domain" description="ZP" evidence="9">
    <location>
        <begin position="60"/>
        <end position="317"/>
    </location>
</feature>
<dbReference type="InterPro" id="IPR051962">
    <property type="entry name" value="Cuticlin"/>
</dbReference>
<dbReference type="Proteomes" id="UP000277928">
    <property type="component" value="Unassembled WGS sequence"/>
</dbReference>
<evidence type="ECO:0000256" key="3">
    <source>
        <dbReference type="ARBA" id="ARBA00022475"/>
    </source>
</evidence>
<dbReference type="InterPro" id="IPR056953">
    <property type="entry name" value="CUT_N"/>
</dbReference>
<evidence type="ECO:0000256" key="5">
    <source>
        <dbReference type="ARBA" id="ARBA00022729"/>
    </source>
</evidence>
<keyword evidence="2" id="KW-0193">Cuticle</keyword>
<name>A0A3P6SZW3_LITSI</name>
<keyword evidence="5" id="KW-0732">Signal</keyword>
<dbReference type="PROSITE" id="PS51034">
    <property type="entry name" value="ZP_2"/>
    <property type="match status" value="1"/>
</dbReference>
<evidence type="ECO:0000256" key="1">
    <source>
        <dbReference type="ARBA" id="ARBA00004251"/>
    </source>
</evidence>
<dbReference type="GO" id="GO:0005886">
    <property type="term" value="C:plasma membrane"/>
    <property type="evidence" value="ECO:0007669"/>
    <property type="project" value="UniProtKB-SubCell"/>
</dbReference>
<dbReference type="Pfam" id="PF25301">
    <property type="entry name" value="CUT_C"/>
    <property type="match status" value="1"/>
</dbReference>